<dbReference type="InterPro" id="IPR029062">
    <property type="entry name" value="Class_I_gatase-like"/>
</dbReference>
<dbReference type="InterPro" id="IPR002818">
    <property type="entry name" value="DJ-1/PfpI"/>
</dbReference>
<name>A0A0F8A3A8_9HYPO</name>
<dbReference type="PANTHER" id="PTHR43130">
    <property type="entry name" value="ARAC-FAMILY TRANSCRIPTIONAL REGULATOR"/>
    <property type="match status" value="1"/>
</dbReference>
<keyword evidence="3" id="KW-1185">Reference proteome</keyword>
<dbReference type="SUPFAM" id="SSF52317">
    <property type="entry name" value="Class I glutamine amidotransferase-like"/>
    <property type="match status" value="1"/>
</dbReference>
<gene>
    <name evidence="2" type="ORF">HIM_09092</name>
</gene>
<dbReference type="AlphaFoldDB" id="A0A0F8A3A8"/>
<dbReference type="Pfam" id="PF01965">
    <property type="entry name" value="DJ-1_PfpI"/>
    <property type="match status" value="1"/>
</dbReference>
<sequence length="258" mass="28401">MTAMAKKIRIGVFIPNRAQALDTACADMLGIMSKEFLATIPPPLLPSFVIDVAPHVDMFYITSPGQGPEIPLSSGMTLKATHDYTDPEVAPGNLDIVVIPGPELTVKFEEGTLDWLRRQFNTPGVDILSICSAMFMCGEAGIADGKTVAGTRSLQGMFKKRFPNVNFVGDKYRWVQDGNLWSSGGVVNGNDLMAAYTRACNRWPQSIVEAGISIAEVEYRDQAYESRQTTYMLGLAWKMLRVWCASFWSANKKADKTS</sequence>
<dbReference type="Gene3D" id="3.40.50.880">
    <property type="match status" value="1"/>
</dbReference>
<feature type="domain" description="DJ-1/PfpI" evidence="1">
    <location>
        <begin position="68"/>
        <end position="195"/>
    </location>
</feature>
<evidence type="ECO:0000313" key="2">
    <source>
        <dbReference type="EMBL" id="KJZ71504.1"/>
    </source>
</evidence>
<accession>A0A0F8A3A8</accession>
<protein>
    <recommendedName>
        <fullName evidence="1">DJ-1/PfpI domain-containing protein</fullName>
    </recommendedName>
</protein>
<dbReference type="OrthoDB" id="543156at2759"/>
<dbReference type="Proteomes" id="UP000054481">
    <property type="component" value="Unassembled WGS sequence"/>
</dbReference>
<dbReference type="PANTHER" id="PTHR43130:SF7">
    <property type="entry name" value="DJ-1_PFPI DOMAIN-CONTAINING PROTEIN"/>
    <property type="match status" value="1"/>
</dbReference>
<reference evidence="2 3" key="1">
    <citation type="journal article" date="2014" name="Genome Biol. Evol.">
        <title>Comparative genomics and transcriptomics analyses reveal divergent lifestyle features of nematode endoparasitic fungus Hirsutella minnesotensis.</title>
        <authorList>
            <person name="Lai Y."/>
            <person name="Liu K."/>
            <person name="Zhang X."/>
            <person name="Zhang X."/>
            <person name="Li K."/>
            <person name="Wang N."/>
            <person name="Shu C."/>
            <person name="Wu Y."/>
            <person name="Wang C."/>
            <person name="Bushley K.E."/>
            <person name="Xiang M."/>
            <person name="Liu X."/>
        </authorList>
    </citation>
    <scope>NUCLEOTIDE SEQUENCE [LARGE SCALE GENOMIC DNA]</scope>
    <source>
        <strain evidence="2 3">3608</strain>
    </source>
</reference>
<evidence type="ECO:0000313" key="3">
    <source>
        <dbReference type="Proteomes" id="UP000054481"/>
    </source>
</evidence>
<dbReference type="InterPro" id="IPR052158">
    <property type="entry name" value="INH-QAR"/>
</dbReference>
<proteinExistence type="predicted"/>
<organism evidence="2 3">
    <name type="scientific">Hirsutella minnesotensis 3608</name>
    <dbReference type="NCBI Taxonomy" id="1043627"/>
    <lineage>
        <taxon>Eukaryota</taxon>
        <taxon>Fungi</taxon>
        <taxon>Dikarya</taxon>
        <taxon>Ascomycota</taxon>
        <taxon>Pezizomycotina</taxon>
        <taxon>Sordariomycetes</taxon>
        <taxon>Hypocreomycetidae</taxon>
        <taxon>Hypocreales</taxon>
        <taxon>Ophiocordycipitaceae</taxon>
        <taxon>Hirsutella</taxon>
    </lineage>
</organism>
<dbReference type="EMBL" id="KQ030571">
    <property type="protein sequence ID" value="KJZ71504.1"/>
    <property type="molecule type" value="Genomic_DNA"/>
</dbReference>
<evidence type="ECO:0000259" key="1">
    <source>
        <dbReference type="Pfam" id="PF01965"/>
    </source>
</evidence>